<feature type="compositionally biased region" description="Polar residues" evidence="1">
    <location>
        <begin position="163"/>
        <end position="172"/>
    </location>
</feature>
<feature type="compositionally biased region" description="Basic residues" evidence="1">
    <location>
        <begin position="180"/>
        <end position="194"/>
    </location>
</feature>
<dbReference type="OMA" id="YNCELWE"/>
<dbReference type="STRING" id="6832.A0A553P0Q4"/>
<evidence type="ECO:0000313" key="4">
    <source>
        <dbReference type="EMBL" id="TRY71192.1"/>
    </source>
</evidence>
<dbReference type="EMBL" id="VCGU01000009">
    <property type="protein sequence ID" value="TRY71192.1"/>
    <property type="molecule type" value="Genomic_DNA"/>
</dbReference>
<evidence type="ECO:0000256" key="2">
    <source>
        <dbReference type="SAM" id="SignalP"/>
    </source>
</evidence>
<comment type="caution">
    <text evidence="4">The sequence shown here is derived from an EMBL/GenBank/DDBJ whole genome shotgun (WGS) entry which is preliminary data.</text>
</comment>
<evidence type="ECO:0000256" key="1">
    <source>
        <dbReference type="SAM" id="MobiDB-lite"/>
    </source>
</evidence>
<gene>
    <name evidence="4" type="ORF">TCAL_02803</name>
</gene>
<feature type="signal peptide" evidence="2">
    <location>
        <begin position="1"/>
        <end position="21"/>
    </location>
</feature>
<proteinExistence type="predicted"/>
<sequence length="203" mass="22766">MVWRISLLLSLCFCWLHKSQAELWEKDMTDEVYIEASTEGFESVHLECLVDSMRVKLELSEEFEGIFYTRGSYKMGQLPCFNDVESGTMAELTIPYEGCETKSKDDIYTNVVIAQHDDFLIFPGDLAFEISCTKSSEDESIASIGLADPDPSAKELPKHKKSTVTATRSVAFTPNDVRPKKAPKAKTSKCKKVKGTSTNKDEL</sequence>
<feature type="domain" description="ZP" evidence="3">
    <location>
        <begin position="47"/>
        <end position="203"/>
    </location>
</feature>
<evidence type="ECO:0000313" key="5">
    <source>
        <dbReference type="Proteomes" id="UP000318571"/>
    </source>
</evidence>
<dbReference type="PROSITE" id="PS51034">
    <property type="entry name" value="ZP_2"/>
    <property type="match status" value="1"/>
</dbReference>
<keyword evidence="5" id="KW-1185">Reference proteome</keyword>
<feature type="chain" id="PRO_5022003447" description="ZP domain-containing protein" evidence="2">
    <location>
        <begin position="22"/>
        <end position="203"/>
    </location>
</feature>
<protein>
    <recommendedName>
        <fullName evidence="3">ZP domain-containing protein</fullName>
    </recommendedName>
</protein>
<name>A0A553P0Q4_TIGCA</name>
<dbReference type="PANTHER" id="PTHR46560:SF7">
    <property type="entry name" value="RE59626P"/>
    <property type="match status" value="1"/>
</dbReference>
<reference evidence="4 5" key="1">
    <citation type="journal article" date="2018" name="Nat. Ecol. Evol.">
        <title>Genomic signatures of mitonuclear coevolution across populations of Tigriopus californicus.</title>
        <authorList>
            <person name="Barreto F.S."/>
            <person name="Watson E.T."/>
            <person name="Lima T.G."/>
            <person name="Willett C.S."/>
            <person name="Edmands S."/>
            <person name="Li W."/>
            <person name="Burton R.S."/>
        </authorList>
    </citation>
    <scope>NUCLEOTIDE SEQUENCE [LARGE SCALE GENOMIC DNA]</scope>
    <source>
        <strain evidence="4 5">San Diego</strain>
    </source>
</reference>
<dbReference type="InterPro" id="IPR001507">
    <property type="entry name" value="ZP_dom"/>
</dbReference>
<dbReference type="AlphaFoldDB" id="A0A553P0Q4"/>
<organism evidence="4 5">
    <name type="scientific">Tigriopus californicus</name>
    <name type="common">Marine copepod</name>
    <dbReference type="NCBI Taxonomy" id="6832"/>
    <lineage>
        <taxon>Eukaryota</taxon>
        <taxon>Metazoa</taxon>
        <taxon>Ecdysozoa</taxon>
        <taxon>Arthropoda</taxon>
        <taxon>Crustacea</taxon>
        <taxon>Multicrustacea</taxon>
        <taxon>Hexanauplia</taxon>
        <taxon>Copepoda</taxon>
        <taxon>Harpacticoida</taxon>
        <taxon>Harpacticidae</taxon>
        <taxon>Tigriopus</taxon>
    </lineage>
</organism>
<evidence type="ECO:0000259" key="3">
    <source>
        <dbReference type="PROSITE" id="PS51034"/>
    </source>
</evidence>
<dbReference type="Proteomes" id="UP000318571">
    <property type="component" value="Chromosome 9"/>
</dbReference>
<keyword evidence="2" id="KW-0732">Signal</keyword>
<feature type="region of interest" description="Disordered" evidence="1">
    <location>
        <begin position="146"/>
        <end position="203"/>
    </location>
</feature>
<dbReference type="PANTHER" id="PTHR46560">
    <property type="entry name" value="CYPHER, ISOFORM B"/>
    <property type="match status" value="1"/>
</dbReference>
<accession>A0A553P0Q4</accession>
<dbReference type="OrthoDB" id="10043417at2759"/>